<feature type="signal peptide" evidence="1">
    <location>
        <begin position="1"/>
        <end position="26"/>
    </location>
</feature>
<comment type="caution">
    <text evidence="2">The sequence shown here is derived from an EMBL/GenBank/DDBJ whole genome shotgun (WGS) entry which is preliminary data.</text>
</comment>
<keyword evidence="1" id="KW-0732">Signal</keyword>
<keyword evidence="3" id="KW-1185">Reference proteome</keyword>
<sequence>MKNVIKLRMLAAVALVSFAFTSKAFAQLPTDNENVYVSLELQGVLDLTLVTNPNLDFVFSTIPQYQNGITKTNATELRVEATVAWDLAVNAETATWENFETYSSAGSTAVLSDIIGVRAIDAAGNSLIDGGGVANTYFNLTGTDQLPIIGDVTGTVDAGDAPGAPGSYLTSPDTHQFRIDYRLSPGLDTYTAGYYGINLIYTLAEDL</sequence>
<feature type="chain" id="PRO_5009185890" description="WxL domain-containing protein" evidence="1">
    <location>
        <begin position="27"/>
        <end position="207"/>
    </location>
</feature>
<evidence type="ECO:0008006" key="4">
    <source>
        <dbReference type="Google" id="ProtNLM"/>
    </source>
</evidence>
<dbReference type="STRING" id="1563681.BFP71_06135"/>
<reference evidence="2 3" key="1">
    <citation type="submission" date="2016-08" db="EMBL/GenBank/DDBJ databases">
        <title>Draft genome of Fabibacter sp. strain SK-8.</title>
        <authorList>
            <person name="Wong S.-K."/>
            <person name="Hamasaki K."/>
            <person name="Yoshizawa S."/>
        </authorList>
    </citation>
    <scope>NUCLEOTIDE SEQUENCE [LARGE SCALE GENOMIC DNA]</scope>
    <source>
        <strain evidence="2 3">SK-8</strain>
    </source>
</reference>
<proteinExistence type="predicted"/>
<dbReference type="RefSeq" id="WP_069834618.1">
    <property type="nucleotide sequence ID" value="NZ_MDGQ01000004.1"/>
</dbReference>
<gene>
    <name evidence="2" type="ORF">BFP71_06135</name>
</gene>
<dbReference type="Proteomes" id="UP000095552">
    <property type="component" value="Unassembled WGS sequence"/>
</dbReference>
<dbReference type="AlphaFoldDB" id="A0A1E5T2U2"/>
<organism evidence="2 3">
    <name type="scientific">Roseivirga misakiensis</name>
    <dbReference type="NCBI Taxonomy" id="1563681"/>
    <lineage>
        <taxon>Bacteria</taxon>
        <taxon>Pseudomonadati</taxon>
        <taxon>Bacteroidota</taxon>
        <taxon>Cytophagia</taxon>
        <taxon>Cytophagales</taxon>
        <taxon>Roseivirgaceae</taxon>
        <taxon>Roseivirga</taxon>
    </lineage>
</organism>
<protein>
    <recommendedName>
        <fullName evidence="4">WxL domain-containing protein</fullName>
    </recommendedName>
</protein>
<name>A0A1E5T2U2_9BACT</name>
<evidence type="ECO:0000313" key="2">
    <source>
        <dbReference type="EMBL" id="OEK05700.1"/>
    </source>
</evidence>
<evidence type="ECO:0000256" key="1">
    <source>
        <dbReference type="SAM" id="SignalP"/>
    </source>
</evidence>
<accession>A0A1E5T2U2</accession>
<dbReference type="OrthoDB" id="1117514at2"/>
<dbReference type="EMBL" id="MDGQ01000004">
    <property type="protein sequence ID" value="OEK05700.1"/>
    <property type="molecule type" value="Genomic_DNA"/>
</dbReference>
<evidence type="ECO:0000313" key="3">
    <source>
        <dbReference type="Proteomes" id="UP000095552"/>
    </source>
</evidence>